<protein>
    <submittedName>
        <fullName evidence="1">Uncharacterized protein</fullName>
    </submittedName>
</protein>
<organism evidence="1 2">
    <name type="scientific">Symbiodinium necroappetens</name>
    <dbReference type="NCBI Taxonomy" id="1628268"/>
    <lineage>
        <taxon>Eukaryota</taxon>
        <taxon>Sar</taxon>
        <taxon>Alveolata</taxon>
        <taxon>Dinophyceae</taxon>
        <taxon>Suessiales</taxon>
        <taxon>Symbiodiniaceae</taxon>
        <taxon>Symbiodinium</taxon>
    </lineage>
</organism>
<proteinExistence type="predicted"/>
<comment type="caution">
    <text evidence="1">The sequence shown here is derived from an EMBL/GenBank/DDBJ whole genome shotgun (WGS) entry which is preliminary data.</text>
</comment>
<accession>A0A812YZV0</accession>
<gene>
    <name evidence="1" type="ORF">SNEC2469_LOCUS23768</name>
</gene>
<dbReference type="OrthoDB" id="422612at2759"/>
<sequence length="418" mass="45879">MAPRTGQEAGGGLDIEESSAHTLGWKNSFAECESAGSPSYEDICSEKVDLPDKAGTCNPCAVIPAELRELITDPKSVFPSLVPREGAAENISQLQLGQYRDLDVRELRCGKLFLREEAKGIGGVFAVGKSSGRQRKIWNGSAVSVAAASPPKPHRLANPSSFLDVEIQPDEPVFYSKRDAATFFDVLQVPPELQTWFGQPPLYISELVAGGLTLSDIASFGNVPERQLEPKMLVFPVHAVWPMGFSWSSAVAQSTTVQTCVKAGRSEDAILSPDYELPHTFDETCFVATDDTVLMHKSRARGKHTLDRLNKAFEENGIPRNKGKDISLAESITALGCDLSNGPPAMAEPSARKLCNAVRRTLDLLHRRRASPRGCHANFGVWQWFALLQRGFFSIFDSLYDFVRRSQLPKLSLCREGL</sequence>
<dbReference type="AlphaFoldDB" id="A0A812YZV0"/>
<name>A0A812YZV0_9DINO</name>
<reference evidence="1" key="1">
    <citation type="submission" date="2021-02" db="EMBL/GenBank/DDBJ databases">
        <authorList>
            <person name="Dougan E. K."/>
            <person name="Rhodes N."/>
            <person name="Thang M."/>
            <person name="Chan C."/>
        </authorList>
    </citation>
    <scope>NUCLEOTIDE SEQUENCE</scope>
</reference>
<keyword evidence="2" id="KW-1185">Reference proteome</keyword>
<dbReference type="Proteomes" id="UP000601435">
    <property type="component" value="Unassembled WGS sequence"/>
</dbReference>
<evidence type="ECO:0000313" key="1">
    <source>
        <dbReference type="EMBL" id="CAE7804136.1"/>
    </source>
</evidence>
<evidence type="ECO:0000313" key="2">
    <source>
        <dbReference type="Proteomes" id="UP000601435"/>
    </source>
</evidence>
<dbReference type="EMBL" id="CAJNJA010044731">
    <property type="protein sequence ID" value="CAE7804136.1"/>
    <property type="molecule type" value="Genomic_DNA"/>
</dbReference>